<name>A0AAE9Z6Z5_9GAMM</name>
<dbReference type="RefSeq" id="WP_044842559.1">
    <property type="nucleotide sequence ID" value="NZ_CP059733.1"/>
</dbReference>
<dbReference type="EMBL" id="CP059733">
    <property type="protein sequence ID" value="WDE07160.1"/>
    <property type="molecule type" value="Genomic_DNA"/>
</dbReference>
<dbReference type="Gene3D" id="3.90.960.10">
    <property type="entry name" value="YbaK/aminoacyl-tRNA synthetase-associated domain"/>
    <property type="match status" value="1"/>
</dbReference>
<protein>
    <submittedName>
        <fullName evidence="2">YbaK/EbsC family protein</fullName>
    </submittedName>
</protein>
<evidence type="ECO:0000313" key="2">
    <source>
        <dbReference type="EMBL" id="WDE07160.1"/>
    </source>
</evidence>
<dbReference type="Proteomes" id="UP000032352">
    <property type="component" value="Chromosome"/>
</dbReference>
<dbReference type="KEGG" id="tvd:SG34_009855"/>
<reference evidence="2 3" key="1">
    <citation type="journal article" date="2015" name="Genome Announc.">
        <title>Draft Genome Sequences of Marine Isolates of Thalassomonas viridans and Thalassomonas actiniarum.</title>
        <authorList>
            <person name="Olonade I."/>
            <person name="van Zyl L.J."/>
            <person name="Trindade M."/>
        </authorList>
    </citation>
    <scope>NUCLEOTIDE SEQUENCE [LARGE SCALE GENOMIC DNA]</scope>
    <source>
        <strain evidence="2 3">XOM25</strain>
    </source>
</reference>
<evidence type="ECO:0000259" key="1">
    <source>
        <dbReference type="Pfam" id="PF04073"/>
    </source>
</evidence>
<dbReference type="InterPro" id="IPR007214">
    <property type="entry name" value="YbaK/aa-tRNA-synth-assoc-dom"/>
</dbReference>
<gene>
    <name evidence="2" type="ORF">SG34_009855</name>
</gene>
<dbReference type="GO" id="GO:0002161">
    <property type="term" value="F:aminoacyl-tRNA deacylase activity"/>
    <property type="evidence" value="ECO:0007669"/>
    <property type="project" value="InterPro"/>
</dbReference>
<dbReference type="PANTHER" id="PTHR30411">
    <property type="entry name" value="CYTOPLASMIC PROTEIN"/>
    <property type="match status" value="1"/>
</dbReference>
<evidence type="ECO:0000313" key="3">
    <source>
        <dbReference type="Proteomes" id="UP000032352"/>
    </source>
</evidence>
<keyword evidence="3" id="KW-1185">Reference proteome</keyword>
<organism evidence="2 3">
    <name type="scientific">Thalassomonas viridans</name>
    <dbReference type="NCBI Taxonomy" id="137584"/>
    <lineage>
        <taxon>Bacteria</taxon>
        <taxon>Pseudomonadati</taxon>
        <taxon>Pseudomonadota</taxon>
        <taxon>Gammaproteobacteria</taxon>
        <taxon>Alteromonadales</taxon>
        <taxon>Colwelliaceae</taxon>
        <taxon>Thalassomonas</taxon>
    </lineage>
</organism>
<dbReference type="AlphaFoldDB" id="A0AAE9Z6Z5"/>
<sequence>MTISTRLDTYLTEHNIPYQTVPHYHSNSSIGSAVAAQIPLNQIAKAVVLVDHEGRKMMAVLPANNKVSLSALNDELRGSYQLVKESDVYQMFSDCDHGAVPPIGEAYNMPVVCDQQLDQLDEVYIEAGDHQTLLRLDHDAFEKMMSKGRHIRFSREVIH</sequence>
<dbReference type="SUPFAM" id="SSF55826">
    <property type="entry name" value="YbaK/ProRS associated domain"/>
    <property type="match status" value="1"/>
</dbReference>
<dbReference type="Pfam" id="PF04073">
    <property type="entry name" value="tRNA_edit"/>
    <property type="match status" value="1"/>
</dbReference>
<dbReference type="InterPro" id="IPR036754">
    <property type="entry name" value="YbaK/aa-tRNA-synt-asso_dom_sf"/>
</dbReference>
<accession>A0AAE9Z6Z5</accession>
<reference evidence="2 3" key="2">
    <citation type="journal article" date="2022" name="Mar. Drugs">
        <title>Bioassay-Guided Fractionation Leads to the Detection of Cholic Acid Generated by the Rare Thalassomonas sp.</title>
        <authorList>
            <person name="Pheiffer F."/>
            <person name="Schneider Y.K."/>
            <person name="Hansen E.H."/>
            <person name="Andersen J.H."/>
            <person name="Isaksson J."/>
            <person name="Busche T."/>
            <person name="R C."/>
            <person name="Kalinowski J."/>
            <person name="Zyl L.V."/>
            <person name="Trindade M."/>
        </authorList>
    </citation>
    <scope>NUCLEOTIDE SEQUENCE [LARGE SCALE GENOMIC DNA]</scope>
    <source>
        <strain evidence="2 3">XOM25</strain>
    </source>
</reference>
<feature type="domain" description="YbaK/aminoacyl-tRNA synthetase-associated" evidence="1">
    <location>
        <begin position="33"/>
        <end position="143"/>
    </location>
</feature>
<proteinExistence type="predicted"/>
<dbReference type="CDD" id="cd04332">
    <property type="entry name" value="YbaK_like"/>
    <property type="match status" value="1"/>
</dbReference>
<dbReference type="PANTHER" id="PTHR30411:SF9">
    <property type="entry name" value="MULTIFUNCTIONAL SER_THR-TRNA DEACYLASE PROXP-Y"/>
    <property type="match status" value="1"/>
</dbReference>